<dbReference type="AlphaFoldDB" id="A0ABD2W435"/>
<name>A0ABD2W435_9HYME</name>
<dbReference type="Proteomes" id="UP001627154">
    <property type="component" value="Unassembled WGS sequence"/>
</dbReference>
<sequence>MKQLKTFISIHKIRKFNSDTVDYWNSVTVPEEKQILIDSSLKHRKIIIFLRIFIMFSYVGFAVIPATMAPIANRIIPGLNWTQQLCTTSELPRREQYFQLWFIYTIFIMAMFGTIPSNEETAQFGLE</sequence>
<evidence type="ECO:0000256" key="1">
    <source>
        <dbReference type="SAM" id="Phobius"/>
    </source>
</evidence>
<feature type="transmembrane region" description="Helical" evidence="1">
    <location>
        <begin position="97"/>
        <end position="115"/>
    </location>
</feature>
<reference evidence="2 3" key="1">
    <citation type="journal article" date="2024" name="bioRxiv">
        <title>A reference genome for Trichogramma kaykai: A tiny desert-dwelling parasitoid wasp with competing sex-ratio distorters.</title>
        <authorList>
            <person name="Culotta J."/>
            <person name="Lindsey A.R."/>
        </authorList>
    </citation>
    <scope>NUCLEOTIDE SEQUENCE [LARGE SCALE GENOMIC DNA]</scope>
    <source>
        <strain evidence="2 3">KSX58</strain>
    </source>
</reference>
<keyword evidence="3" id="KW-1185">Reference proteome</keyword>
<evidence type="ECO:0000313" key="3">
    <source>
        <dbReference type="Proteomes" id="UP001627154"/>
    </source>
</evidence>
<evidence type="ECO:0000313" key="2">
    <source>
        <dbReference type="EMBL" id="KAL3387845.1"/>
    </source>
</evidence>
<gene>
    <name evidence="2" type="ORF">TKK_016936</name>
</gene>
<comment type="caution">
    <text evidence="2">The sequence shown here is derived from an EMBL/GenBank/DDBJ whole genome shotgun (WGS) entry which is preliminary data.</text>
</comment>
<keyword evidence="1" id="KW-0812">Transmembrane</keyword>
<organism evidence="2 3">
    <name type="scientific">Trichogramma kaykai</name>
    <dbReference type="NCBI Taxonomy" id="54128"/>
    <lineage>
        <taxon>Eukaryota</taxon>
        <taxon>Metazoa</taxon>
        <taxon>Ecdysozoa</taxon>
        <taxon>Arthropoda</taxon>
        <taxon>Hexapoda</taxon>
        <taxon>Insecta</taxon>
        <taxon>Pterygota</taxon>
        <taxon>Neoptera</taxon>
        <taxon>Endopterygota</taxon>
        <taxon>Hymenoptera</taxon>
        <taxon>Apocrita</taxon>
        <taxon>Proctotrupomorpha</taxon>
        <taxon>Chalcidoidea</taxon>
        <taxon>Trichogrammatidae</taxon>
        <taxon>Trichogramma</taxon>
    </lineage>
</organism>
<keyword evidence="1" id="KW-0472">Membrane</keyword>
<dbReference type="EMBL" id="JBJJXI010000136">
    <property type="protein sequence ID" value="KAL3387845.1"/>
    <property type="molecule type" value="Genomic_DNA"/>
</dbReference>
<proteinExistence type="predicted"/>
<protein>
    <recommendedName>
        <fullName evidence="4">Odorant receptor</fullName>
    </recommendedName>
</protein>
<accession>A0ABD2W435</accession>
<feature type="transmembrane region" description="Helical" evidence="1">
    <location>
        <begin position="48"/>
        <end position="72"/>
    </location>
</feature>
<evidence type="ECO:0008006" key="4">
    <source>
        <dbReference type="Google" id="ProtNLM"/>
    </source>
</evidence>
<keyword evidence="1" id="KW-1133">Transmembrane helix</keyword>